<reference evidence="1 2" key="1">
    <citation type="journal article" date="2021" name="Front. Genet.">
        <title>Chromosome-Level Genome Assembly Reveals Significant Gene Expansion in the Toll and IMD Signaling Pathways of Dendrolimus kikuchii.</title>
        <authorList>
            <person name="Zhou J."/>
            <person name="Wu P."/>
            <person name="Xiong Z."/>
            <person name="Liu N."/>
            <person name="Zhao N."/>
            <person name="Ji M."/>
            <person name="Qiu Y."/>
            <person name="Yang B."/>
        </authorList>
    </citation>
    <scope>NUCLEOTIDE SEQUENCE [LARGE SCALE GENOMIC DNA]</scope>
    <source>
        <strain evidence="1">Ann1</strain>
    </source>
</reference>
<accession>A0ACC1D1K6</accession>
<dbReference type="EMBL" id="CM034397">
    <property type="protein sequence ID" value="KAJ0177731.1"/>
    <property type="molecule type" value="Genomic_DNA"/>
</dbReference>
<gene>
    <name evidence="1" type="ORF">K1T71_006604</name>
</gene>
<evidence type="ECO:0000313" key="1">
    <source>
        <dbReference type="EMBL" id="KAJ0177731.1"/>
    </source>
</evidence>
<proteinExistence type="predicted"/>
<organism evidence="1 2">
    <name type="scientific">Dendrolimus kikuchii</name>
    <dbReference type="NCBI Taxonomy" id="765133"/>
    <lineage>
        <taxon>Eukaryota</taxon>
        <taxon>Metazoa</taxon>
        <taxon>Ecdysozoa</taxon>
        <taxon>Arthropoda</taxon>
        <taxon>Hexapoda</taxon>
        <taxon>Insecta</taxon>
        <taxon>Pterygota</taxon>
        <taxon>Neoptera</taxon>
        <taxon>Endopterygota</taxon>
        <taxon>Lepidoptera</taxon>
        <taxon>Glossata</taxon>
        <taxon>Ditrysia</taxon>
        <taxon>Bombycoidea</taxon>
        <taxon>Lasiocampidae</taxon>
        <taxon>Dendrolimus</taxon>
    </lineage>
</organism>
<name>A0ACC1D1K6_9NEOP</name>
<comment type="caution">
    <text evidence="1">The sequence shown here is derived from an EMBL/GenBank/DDBJ whole genome shotgun (WGS) entry which is preliminary data.</text>
</comment>
<protein>
    <submittedName>
        <fullName evidence="1">Uncharacterized protein</fullName>
    </submittedName>
</protein>
<keyword evidence="2" id="KW-1185">Reference proteome</keyword>
<dbReference type="Proteomes" id="UP000824533">
    <property type="component" value="Linkage Group LG11"/>
</dbReference>
<evidence type="ECO:0000313" key="2">
    <source>
        <dbReference type="Proteomes" id="UP000824533"/>
    </source>
</evidence>
<sequence length="763" mass="88407">MHSNTENNVLIVKDEEDTNTSKVQTNCYCNDTDVNLQKQNCEAVILETSNNISDDTENKNIAIDNNCMENAKGERNQVPVKLNDISSDTILKYVYQKNAKVNEGEKTKGHFKNSLRQKRSPVQNDPRPFAKTKAPLIVNYETSHAPRDVEILEPQQQFFGNNVKNSALADFNIETIHENPQNNKHAGSNNDHLELQQNYQNPDSIKISLNKDYRSNNNERITNKDRESSSSQESVENSRSEENEDSTEKKERQEYNNSKENNSDSGKKDSNKHKKQHDFRSSESTENTKENDESKEFALYKNQDNIDSSEENKNSHKATRLNENEESRENEDYSKELPLKQKTIQTDSSSSESNEDDLKLLNKHNNTDLTNKEEPINKDVHVPIQDVDLDNFSYERIKVNKNGKVEAIKETPDTNSDESNTSAPNNPKTKSENYNEFNSLSEEKSSDSSSSFENNEPTHINDGEIKPVVEINSDVDSIEIIGENSKEKAELNNENESLETLLGVRDKEDIDNNDKLAEQKKTPENGDVKQEFERIPLNYKHDKKMQDENSENITPETKEDKNNAQTQSNNDEKNQGTLDAITPKDEKYDEHLNFKFDDIAIKLPEIKLPDDILDYAYEEPVYDRKQTHEPKKERFYHYKDEDSYEEEPKKDTDDDEDEESDHDYYSRRYGNSDDKQEYKAKKKIEDDEDEDLYEKFVRERFGKKGSFQKRSEKLQIQKDQPNAHLYKTIQNVLHKTKAIEKEAEKSGDPNAKYTWTLEYGQNA</sequence>